<dbReference type="WBParaSite" id="ECPE_0000157601-mRNA-1">
    <property type="protein sequence ID" value="ECPE_0000157601-mRNA-1"/>
    <property type="gene ID" value="ECPE_0000157601"/>
</dbReference>
<organism evidence="4">
    <name type="scientific">Echinostoma caproni</name>
    <dbReference type="NCBI Taxonomy" id="27848"/>
    <lineage>
        <taxon>Eukaryota</taxon>
        <taxon>Metazoa</taxon>
        <taxon>Spiralia</taxon>
        <taxon>Lophotrochozoa</taxon>
        <taxon>Platyhelminthes</taxon>
        <taxon>Trematoda</taxon>
        <taxon>Digenea</taxon>
        <taxon>Plagiorchiida</taxon>
        <taxon>Echinostomata</taxon>
        <taxon>Echinostomatoidea</taxon>
        <taxon>Echinostomatidae</taxon>
        <taxon>Echinostoma</taxon>
    </lineage>
</organism>
<reference evidence="4" key="1">
    <citation type="submission" date="2016-06" db="UniProtKB">
        <authorList>
            <consortium name="WormBaseParasite"/>
        </authorList>
    </citation>
    <scope>IDENTIFICATION</scope>
</reference>
<keyword evidence="3" id="KW-1185">Reference proteome</keyword>
<gene>
    <name evidence="2" type="ORF">ECPE_LOCUS1576</name>
</gene>
<evidence type="ECO:0000259" key="1">
    <source>
        <dbReference type="Pfam" id="PF08572"/>
    </source>
</evidence>
<accession>A0A183A3P1</accession>
<feature type="domain" description="Pre-mRNA-splicing factor 3" evidence="1">
    <location>
        <begin position="104"/>
        <end position="183"/>
    </location>
</feature>
<evidence type="ECO:0000313" key="3">
    <source>
        <dbReference type="Proteomes" id="UP000272942"/>
    </source>
</evidence>
<proteinExistence type="predicted"/>
<dbReference type="OrthoDB" id="10264544at2759"/>
<dbReference type="PANTHER" id="PTHR14212">
    <property type="entry name" value="U4/U6-ASSOCIATED RNA SPLICING FACTOR-RELATED"/>
    <property type="match status" value="1"/>
</dbReference>
<evidence type="ECO:0000313" key="4">
    <source>
        <dbReference type="WBParaSite" id="ECPE_0000157601-mRNA-1"/>
    </source>
</evidence>
<dbReference type="InterPro" id="IPR027104">
    <property type="entry name" value="Prp3"/>
</dbReference>
<dbReference type="PANTHER" id="PTHR14212:SF0">
    <property type="entry name" value="U4_U6 SMALL NUCLEAR RIBONUCLEOPROTEIN PRP3"/>
    <property type="match status" value="1"/>
</dbReference>
<dbReference type="GO" id="GO:0046540">
    <property type="term" value="C:U4/U6 x U5 tri-snRNP complex"/>
    <property type="evidence" value="ECO:0007669"/>
    <property type="project" value="InterPro"/>
</dbReference>
<reference evidence="2 3" key="2">
    <citation type="submission" date="2018-11" db="EMBL/GenBank/DDBJ databases">
        <authorList>
            <consortium name="Pathogen Informatics"/>
        </authorList>
    </citation>
    <scope>NUCLEOTIDE SEQUENCE [LARGE SCALE GENOMIC DNA]</scope>
    <source>
        <strain evidence="2 3">Egypt</strain>
    </source>
</reference>
<name>A0A183A3P1_9TREM</name>
<evidence type="ECO:0000313" key="2">
    <source>
        <dbReference type="EMBL" id="VDP41579.1"/>
    </source>
</evidence>
<dbReference type="AlphaFoldDB" id="A0A183A3P1"/>
<dbReference type="EMBL" id="UZAN01011170">
    <property type="protein sequence ID" value="VDP41579.1"/>
    <property type="molecule type" value="Genomic_DNA"/>
</dbReference>
<protein>
    <submittedName>
        <fullName evidence="4">PRP3 domain-containing protein</fullName>
    </submittedName>
</protein>
<dbReference type="GO" id="GO:0000398">
    <property type="term" value="P:mRNA splicing, via spliceosome"/>
    <property type="evidence" value="ECO:0007669"/>
    <property type="project" value="InterPro"/>
</dbReference>
<dbReference type="Proteomes" id="UP000272942">
    <property type="component" value="Unassembled WGS sequence"/>
</dbReference>
<dbReference type="InterPro" id="IPR013881">
    <property type="entry name" value="Pre-mRNA_splic_Prp3_dom"/>
</dbReference>
<sequence length="183" mass="20421">MPAGVIPDTETIDKMRRAAQLQAQIAARLNTGILSNLPSSEVESNVIFDEQGKTIDASTGEEIQLTHYTPTLKANLRAKRAQQFKEVLQTTTQKKPLKNTTATPYFDPRLSLKAARRPRRQLNFYEPGKFVKLAQRIRTKHQLQLLQESVAQAVKKTGIASAAKLSTIQPKRATDETEIPSVE</sequence>
<dbReference type="Pfam" id="PF08572">
    <property type="entry name" value="PRP3"/>
    <property type="match status" value="1"/>
</dbReference>